<gene>
    <name evidence="2" type="ORF">NCTC9185_03465</name>
</gene>
<dbReference type="Proteomes" id="UP000339249">
    <property type="component" value="Unassembled WGS sequence"/>
</dbReference>
<name>A0A4U9CZQ6_RAOTE</name>
<dbReference type="AlphaFoldDB" id="A0A4U9CZQ6"/>
<dbReference type="EMBL" id="CABDVU010000001">
    <property type="protein sequence ID" value="VTN11509.1"/>
    <property type="molecule type" value="Genomic_DNA"/>
</dbReference>
<protein>
    <submittedName>
        <fullName evidence="2">Uncharacterized protein</fullName>
    </submittedName>
</protein>
<accession>A0A4U9CZQ6</accession>
<sequence>MYVALLIRVRNFSAISSGIDGIYPLPSRDGRLSNTSAHTLDTGASQSTGNEMNDNTKGQL</sequence>
<evidence type="ECO:0000256" key="1">
    <source>
        <dbReference type="SAM" id="MobiDB-lite"/>
    </source>
</evidence>
<evidence type="ECO:0000313" key="2">
    <source>
        <dbReference type="EMBL" id="VTN11509.1"/>
    </source>
</evidence>
<proteinExistence type="predicted"/>
<evidence type="ECO:0000313" key="3">
    <source>
        <dbReference type="Proteomes" id="UP000339249"/>
    </source>
</evidence>
<organism evidence="2 3">
    <name type="scientific">Raoultella terrigena</name>
    <name type="common">Klebsiella terrigena</name>
    <dbReference type="NCBI Taxonomy" id="577"/>
    <lineage>
        <taxon>Bacteria</taxon>
        <taxon>Pseudomonadati</taxon>
        <taxon>Pseudomonadota</taxon>
        <taxon>Gammaproteobacteria</taxon>
        <taxon>Enterobacterales</taxon>
        <taxon>Enterobacteriaceae</taxon>
        <taxon>Klebsiella/Raoultella group</taxon>
        <taxon>Raoultella</taxon>
    </lineage>
</organism>
<reference evidence="2 3" key="1">
    <citation type="submission" date="2019-04" db="EMBL/GenBank/DDBJ databases">
        <authorList>
            <consortium name="Pathogen Informatics"/>
        </authorList>
    </citation>
    <scope>NUCLEOTIDE SEQUENCE [LARGE SCALE GENOMIC DNA]</scope>
    <source>
        <strain evidence="2 3">NCTC9185</strain>
    </source>
</reference>
<feature type="region of interest" description="Disordered" evidence="1">
    <location>
        <begin position="26"/>
        <end position="60"/>
    </location>
</feature>
<feature type="compositionally biased region" description="Polar residues" evidence="1">
    <location>
        <begin position="32"/>
        <end position="60"/>
    </location>
</feature>